<dbReference type="PANTHER" id="PTHR43739:SF5">
    <property type="entry name" value="EXO-ALPHA-SIALIDASE"/>
    <property type="match status" value="1"/>
</dbReference>
<dbReference type="RefSeq" id="WP_171740282.1">
    <property type="nucleotide sequence ID" value="NZ_CP053435.1"/>
</dbReference>
<dbReference type="NCBIfam" id="TIGR04183">
    <property type="entry name" value="Por_Secre_tail"/>
    <property type="match status" value="1"/>
</dbReference>
<evidence type="ECO:0000259" key="2">
    <source>
        <dbReference type="Pfam" id="PF25852"/>
    </source>
</evidence>
<protein>
    <submittedName>
        <fullName evidence="3">T9SS type A sorting domain-containing protein</fullName>
    </submittedName>
</protein>
<sequence length="881" mass="94200">MIRPAITIFLSFFLTQTILAQWKPLGPYGGPISLLESDNKVAFAAGPAGSFFRSADGGKSWQITSKGLTTSSATALYQSDSLLLLGTGGAGVYRSTDGGISWAASSRFDPTLSGSQPAANAFLRSGQFLYAATRDGVYRSSNNGQNWLSVTAGLYTRDGVFSLLNVPGTKAILAGTGNGIYRTIDDGTTWALLRSPIAATSNNSLEGNVFALEQINGMLMAGAYGQGFFRSTDLGANWTAANSGLPFGTTVSVIRVKNGVIYIGTDTGVYTSTNNGNVWTQIANFPSDASISGITFVGNSLLISTSAEGIYRSDDGGKSWVDANAGLLADTEMLVTSGNKLWVVSGENVVRSTDGGKSWRIVRYRLTPTETIQALVRDGNTLYLTSGNLYRSTNDGDTWERVNAPQAIPDGVYLTQLYVSGKDIIAATLSNGIIRSTDGGVNWKFLSRDGLPSADRRPSYVTKLKNAIYLGFQGGGLYRSTNDGTNWEAVKDVRNNADVWTITAVGDTLYAGTNSESLYRSVDNGTTWARADKGITSSIVRSILPTPGGLFVGTFKGVGVSTTRGVFWRRYNNGLPLLQNSADNTATENLRMFPLTTENGMLYGSSLYGVWTRPLNEPPYITPDPTIAQSCVNGVIPVSYRISDTFEEKNAFSLQISGPDGTFKTFTTARECISPGTADAQGFAGCVLTFRLPAGFAPGDNYKMRIVASSPYTTSQEIPIKLTPNPIPAKPVISSDSTTFRTVQATAYQWLLNDRPIPGATSQTFNPKGFPGVYGVLVYNECNGSAASDPLYYLVTATEPTFDDEVSVFPNPADDVLTVKVPRSGGATSLRLLRTDGAVLSNQPAATGAEHRLSIGKLPTGTYLLHIQQGDRQTTKRVMKK</sequence>
<dbReference type="InterPro" id="IPR015943">
    <property type="entry name" value="WD40/YVTN_repeat-like_dom_sf"/>
</dbReference>
<evidence type="ECO:0000259" key="1">
    <source>
        <dbReference type="Pfam" id="PF18962"/>
    </source>
</evidence>
<dbReference type="Proteomes" id="UP000502756">
    <property type="component" value="Chromosome"/>
</dbReference>
<feature type="domain" description="DUF6242" evidence="2">
    <location>
        <begin position="230"/>
        <end position="322"/>
    </location>
</feature>
<accession>A0A6M5Y7X1</accession>
<organism evidence="3 4">
    <name type="scientific">Spirosoma taeanense</name>
    <dbReference type="NCBI Taxonomy" id="2735870"/>
    <lineage>
        <taxon>Bacteria</taxon>
        <taxon>Pseudomonadati</taxon>
        <taxon>Bacteroidota</taxon>
        <taxon>Cytophagia</taxon>
        <taxon>Cytophagales</taxon>
        <taxon>Cytophagaceae</taxon>
        <taxon>Spirosoma</taxon>
    </lineage>
</organism>
<dbReference type="InterPro" id="IPR026444">
    <property type="entry name" value="Secre_tail"/>
</dbReference>
<dbReference type="InterPro" id="IPR052025">
    <property type="entry name" value="Xyloglucanase_GH74"/>
</dbReference>
<dbReference type="KEGG" id="stae:HNV11_14150"/>
<reference evidence="3 4" key="1">
    <citation type="submission" date="2020-05" db="EMBL/GenBank/DDBJ databases">
        <title>Genome sequencing of Spirosoma sp. TS118.</title>
        <authorList>
            <person name="Lee J.-H."/>
            <person name="Jeong S."/>
            <person name="Zhao L."/>
            <person name="Jung J.-H."/>
            <person name="Kim M.-K."/>
            <person name="Lim S."/>
        </authorList>
    </citation>
    <scope>NUCLEOTIDE SEQUENCE [LARGE SCALE GENOMIC DNA]</scope>
    <source>
        <strain evidence="3 4">TS118</strain>
    </source>
</reference>
<feature type="domain" description="Secretion system C-terminal sorting" evidence="1">
    <location>
        <begin position="808"/>
        <end position="878"/>
    </location>
</feature>
<evidence type="ECO:0000313" key="3">
    <source>
        <dbReference type="EMBL" id="QJW90438.1"/>
    </source>
</evidence>
<dbReference type="InterPro" id="IPR058667">
    <property type="entry name" value="DUF6242_C"/>
</dbReference>
<dbReference type="SUPFAM" id="SSF110296">
    <property type="entry name" value="Oligoxyloglucan reducing end-specific cellobiohydrolase"/>
    <property type="match status" value="3"/>
</dbReference>
<dbReference type="EMBL" id="CP053435">
    <property type="protein sequence ID" value="QJW90438.1"/>
    <property type="molecule type" value="Genomic_DNA"/>
</dbReference>
<dbReference type="Gene3D" id="2.130.10.10">
    <property type="entry name" value="YVTN repeat-like/Quinoprotein amine dehydrogenase"/>
    <property type="match status" value="4"/>
</dbReference>
<dbReference type="GO" id="GO:0010411">
    <property type="term" value="P:xyloglucan metabolic process"/>
    <property type="evidence" value="ECO:0007669"/>
    <property type="project" value="TreeGrafter"/>
</dbReference>
<dbReference type="Pfam" id="PF18962">
    <property type="entry name" value="Por_Secre_tail"/>
    <property type="match status" value="1"/>
</dbReference>
<dbReference type="CDD" id="cd15482">
    <property type="entry name" value="Sialidase_non-viral"/>
    <property type="match status" value="2"/>
</dbReference>
<evidence type="ECO:0000313" key="4">
    <source>
        <dbReference type="Proteomes" id="UP000502756"/>
    </source>
</evidence>
<dbReference type="Pfam" id="PF25852">
    <property type="entry name" value="DUF6242_C"/>
    <property type="match status" value="2"/>
</dbReference>
<name>A0A6M5Y7X1_9BACT</name>
<keyword evidence="4" id="KW-1185">Reference proteome</keyword>
<dbReference type="AlphaFoldDB" id="A0A6M5Y7X1"/>
<gene>
    <name evidence="3" type="ORF">HNV11_14150</name>
</gene>
<dbReference type="PANTHER" id="PTHR43739">
    <property type="entry name" value="XYLOGLUCANASE (EUROFUNG)"/>
    <property type="match status" value="1"/>
</dbReference>
<feature type="domain" description="DUF6242" evidence="2">
    <location>
        <begin position="334"/>
        <end position="454"/>
    </location>
</feature>
<proteinExistence type="predicted"/>